<evidence type="ECO:0000259" key="1">
    <source>
        <dbReference type="Pfam" id="PF01610"/>
    </source>
</evidence>
<feature type="domain" description="Transposase IS204/IS1001/IS1096/IS1165 DDE" evidence="1">
    <location>
        <begin position="44"/>
        <end position="82"/>
    </location>
</feature>
<dbReference type="Proteomes" id="UP000295680">
    <property type="component" value="Unassembled WGS sequence"/>
</dbReference>
<dbReference type="OrthoDB" id="3238779at2"/>
<comment type="caution">
    <text evidence="2">The sequence shown here is derived from an EMBL/GenBank/DDBJ whole genome shotgun (WGS) entry which is preliminary data.</text>
</comment>
<dbReference type="EMBL" id="SLWS01000020">
    <property type="protein sequence ID" value="TCO45910.1"/>
    <property type="molecule type" value="Genomic_DNA"/>
</dbReference>
<dbReference type="Pfam" id="PF01610">
    <property type="entry name" value="DDE_Tnp_ISL3"/>
    <property type="match status" value="1"/>
</dbReference>
<dbReference type="InterPro" id="IPR002560">
    <property type="entry name" value="Transposase_DDE"/>
</dbReference>
<sequence length="85" mass="9658">MTRILAKIRGRRYTGSASLLVRYFNQGRAAPERVAPTPRRLVSWLMTPPYSNGPAEGVNAKIKLLKRQTYGRTSFSLLRKRILPS</sequence>
<protein>
    <submittedName>
        <fullName evidence="2">Transposase</fullName>
    </submittedName>
</protein>
<accession>A0A4V2S3W1</accession>
<reference evidence="2 3" key="1">
    <citation type="submission" date="2019-03" db="EMBL/GenBank/DDBJ databases">
        <title>Genomic Encyclopedia of Type Strains, Phase IV (KMG-IV): sequencing the most valuable type-strain genomes for metagenomic binning, comparative biology and taxonomic classification.</title>
        <authorList>
            <person name="Goeker M."/>
        </authorList>
    </citation>
    <scope>NUCLEOTIDE SEQUENCE [LARGE SCALE GENOMIC DNA]</scope>
    <source>
        <strain evidence="2 3">DSM 45934</strain>
    </source>
</reference>
<proteinExistence type="predicted"/>
<keyword evidence="3" id="KW-1185">Reference proteome</keyword>
<dbReference type="AlphaFoldDB" id="A0A4V2S3W1"/>
<evidence type="ECO:0000313" key="3">
    <source>
        <dbReference type="Proteomes" id="UP000295680"/>
    </source>
</evidence>
<name>A0A4V2S3W1_9PSEU</name>
<gene>
    <name evidence="2" type="ORF">EV192_12096</name>
</gene>
<evidence type="ECO:0000313" key="2">
    <source>
        <dbReference type="EMBL" id="TCO45910.1"/>
    </source>
</evidence>
<organism evidence="2 3">
    <name type="scientific">Actinocrispum wychmicini</name>
    <dbReference type="NCBI Taxonomy" id="1213861"/>
    <lineage>
        <taxon>Bacteria</taxon>
        <taxon>Bacillati</taxon>
        <taxon>Actinomycetota</taxon>
        <taxon>Actinomycetes</taxon>
        <taxon>Pseudonocardiales</taxon>
        <taxon>Pseudonocardiaceae</taxon>
        <taxon>Actinocrispum</taxon>
    </lineage>
</organism>
<dbReference type="RefSeq" id="WP_132126100.1">
    <property type="nucleotide sequence ID" value="NZ_SLWS01000020.1"/>
</dbReference>